<sequence>MFVELDGLFGWLLVFAFAGTIMNYCLKFVNKCFGKKISAYPKGKKIMKVLMTIFIRNHKYFGFATVVFLLAHFIAQFAKFGINVTGCIAAIMMILQVLLGVYANVKKKPRKGAWLITHRVIAVLIILGISIHLIIPNALM</sequence>
<evidence type="ECO:0008006" key="4">
    <source>
        <dbReference type="Google" id="ProtNLM"/>
    </source>
</evidence>
<dbReference type="HOGENOM" id="CLU_151792_0_0_9"/>
<keyword evidence="1" id="KW-0472">Membrane</keyword>
<name>A9KKL7_LACP7</name>
<organism evidence="2 3">
    <name type="scientific">Lachnoclostridium phytofermentans (strain ATCC 700394 / DSM 18823 / ISDg)</name>
    <name type="common">Clostridium phytofermentans</name>
    <dbReference type="NCBI Taxonomy" id="357809"/>
    <lineage>
        <taxon>Bacteria</taxon>
        <taxon>Bacillati</taxon>
        <taxon>Bacillota</taxon>
        <taxon>Clostridia</taxon>
        <taxon>Lachnospirales</taxon>
        <taxon>Lachnospiraceae</taxon>
    </lineage>
</organism>
<accession>A9KKL7</accession>
<dbReference type="KEGG" id="cpy:Cphy_0801"/>
<keyword evidence="1" id="KW-1133">Transmembrane helix</keyword>
<gene>
    <name evidence="2" type="ordered locus">Cphy_0801</name>
</gene>
<keyword evidence="3" id="KW-1185">Reference proteome</keyword>
<evidence type="ECO:0000313" key="2">
    <source>
        <dbReference type="EMBL" id="ABX41188.1"/>
    </source>
</evidence>
<evidence type="ECO:0000313" key="3">
    <source>
        <dbReference type="Proteomes" id="UP000000370"/>
    </source>
</evidence>
<evidence type="ECO:0000256" key="1">
    <source>
        <dbReference type="SAM" id="Phobius"/>
    </source>
</evidence>
<dbReference type="AlphaFoldDB" id="A9KKL7"/>
<protein>
    <recommendedName>
        <fullName evidence="4">Cytochrome b561 domain-containing protein</fullName>
    </recommendedName>
</protein>
<dbReference type="OrthoDB" id="2085228at2"/>
<feature type="transmembrane region" description="Helical" evidence="1">
    <location>
        <begin position="49"/>
        <end position="74"/>
    </location>
</feature>
<feature type="transmembrane region" description="Helical" evidence="1">
    <location>
        <begin position="114"/>
        <end position="135"/>
    </location>
</feature>
<feature type="transmembrane region" description="Helical" evidence="1">
    <location>
        <begin position="12"/>
        <end position="29"/>
    </location>
</feature>
<dbReference type="Proteomes" id="UP000000370">
    <property type="component" value="Chromosome"/>
</dbReference>
<reference evidence="3" key="1">
    <citation type="submission" date="2007-11" db="EMBL/GenBank/DDBJ databases">
        <title>Complete genome sequence of Clostridium phytofermentans ISDg.</title>
        <authorList>
            <person name="Leschine S.B."/>
            <person name="Warnick T.A."/>
            <person name="Blanchard J.L."/>
            <person name="Schnell D.J."/>
            <person name="Petit E.L."/>
            <person name="LaTouf W.G."/>
            <person name="Copeland A."/>
            <person name="Lucas S."/>
            <person name="Lapidus A."/>
            <person name="Barry K."/>
            <person name="Glavina del Rio T."/>
            <person name="Dalin E."/>
            <person name="Tice H."/>
            <person name="Pitluck S."/>
            <person name="Kiss H."/>
            <person name="Brettin T."/>
            <person name="Bruce D."/>
            <person name="Detter J.C."/>
            <person name="Han C."/>
            <person name="Kuske C."/>
            <person name="Schmutz J."/>
            <person name="Larimer F."/>
            <person name="Land M."/>
            <person name="Hauser L."/>
            <person name="Kyrpides N."/>
            <person name="Kim E.A."/>
            <person name="Richardson P."/>
        </authorList>
    </citation>
    <scope>NUCLEOTIDE SEQUENCE [LARGE SCALE GENOMIC DNA]</scope>
    <source>
        <strain evidence="3">ATCC 700394 / DSM 18823 / ISDg</strain>
    </source>
</reference>
<proteinExistence type="predicted"/>
<dbReference type="RefSeq" id="WP_012198833.1">
    <property type="nucleotide sequence ID" value="NC_010001.1"/>
</dbReference>
<dbReference type="EMBL" id="CP000885">
    <property type="protein sequence ID" value="ABX41188.1"/>
    <property type="molecule type" value="Genomic_DNA"/>
</dbReference>
<feature type="transmembrane region" description="Helical" evidence="1">
    <location>
        <begin position="80"/>
        <end position="102"/>
    </location>
</feature>
<keyword evidence="1" id="KW-0812">Transmembrane</keyword>
<dbReference type="eggNOG" id="COG4892">
    <property type="taxonomic scope" value="Bacteria"/>
</dbReference>